<name>A0A1P8WHU4_9PLAN</name>
<proteinExistence type="predicted"/>
<feature type="signal peptide" evidence="1">
    <location>
        <begin position="1"/>
        <end position="27"/>
    </location>
</feature>
<reference evidence="2 3" key="1">
    <citation type="journal article" date="2016" name="Front. Microbiol.">
        <title>Fuerstia marisgermanicae gen. nov., sp. nov., an Unusual Member of the Phylum Planctomycetes from the German Wadden Sea.</title>
        <authorList>
            <person name="Kohn T."/>
            <person name="Heuer A."/>
            <person name="Jogler M."/>
            <person name="Vollmers J."/>
            <person name="Boedeker C."/>
            <person name="Bunk B."/>
            <person name="Rast P."/>
            <person name="Borchert D."/>
            <person name="Glockner I."/>
            <person name="Freese H.M."/>
            <person name="Klenk H.P."/>
            <person name="Overmann J."/>
            <person name="Kaster A.K."/>
            <person name="Rohde M."/>
            <person name="Wiegand S."/>
            <person name="Jogler C."/>
        </authorList>
    </citation>
    <scope>NUCLEOTIDE SEQUENCE [LARGE SCALE GENOMIC DNA]</scope>
    <source>
        <strain evidence="2 3">NH11</strain>
    </source>
</reference>
<feature type="chain" id="PRO_5013156843" description="Beta-xylosidase C-terminal Concanavalin A-like domain-containing protein" evidence="1">
    <location>
        <begin position="28"/>
        <end position="252"/>
    </location>
</feature>
<accession>A0A1P8WHU4</accession>
<dbReference type="Gene3D" id="2.60.120.200">
    <property type="match status" value="1"/>
</dbReference>
<evidence type="ECO:0000313" key="3">
    <source>
        <dbReference type="Proteomes" id="UP000187735"/>
    </source>
</evidence>
<dbReference type="AlphaFoldDB" id="A0A1P8WHU4"/>
<dbReference type="Proteomes" id="UP000187735">
    <property type="component" value="Chromosome"/>
</dbReference>
<dbReference type="Pfam" id="PF07081">
    <property type="entry name" value="DUF1349"/>
    <property type="match status" value="1"/>
</dbReference>
<evidence type="ECO:0000256" key="1">
    <source>
        <dbReference type="SAM" id="SignalP"/>
    </source>
</evidence>
<evidence type="ECO:0008006" key="4">
    <source>
        <dbReference type="Google" id="ProtNLM"/>
    </source>
</evidence>
<sequence precursor="true">MKCLLPTINSGLVLALVVSAFSLPASFADEPEVLKESFDQKTDLKWTVIRSAKDHVSLETNPGMLTLKTQRGTIHGDEKNDAFSGGTQAKNIHLVDREIPDNVDFEATIAVRKFEPQLFYHQIALIAYQDDDNYAKFSMEKTNNPPGQTQVLLVCEDRARPTHNLITPTEIDGPFWLRFERTGPDWICRHSRDGKTFQAIGVHTFEFSDKKRLIKVGFLAKNGGNPAAAEIDVLFDSFELRIFPPVAEVEQE</sequence>
<dbReference type="InterPro" id="IPR013320">
    <property type="entry name" value="ConA-like_dom_sf"/>
</dbReference>
<dbReference type="OrthoDB" id="284165at2"/>
<gene>
    <name evidence="2" type="ORF">Fuma_03247</name>
</gene>
<dbReference type="SUPFAM" id="SSF49899">
    <property type="entry name" value="Concanavalin A-like lectins/glucanases"/>
    <property type="match status" value="1"/>
</dbReference>
<keyword evidence="3" id="KW-1185">Reference proteome</keyword>
<dbReference type="STRING" id="1891926.Fuma_03247"/>
<dbReference type="RefSeq" id="WP_077025067.1">
    <property type="nucleotide sequence ID" value="NZ_CP017641.1"/>
</dbReference>
<keyword evidence="1" id="KW-0732">Signal</keyword>
<protein>
    <recommendedName>
        <fullName evidence="4">Beta-xylosidase C-terminal Concanavalin A-like domain-containing protein</fullName>
    </recommendedName>
</protein>
<dbReference type="InterPro" id="IPR009784">
    <property type="entry name" value="DUF1349"/>
</dbReference>
<dbReference type="KEGG" id="fmr:Fuma_03247"/>
<organism evidence="2 3">
    <name type="scientific">Fuerstiella marisgermanici</name>
    <dbReference type="NCBI Taxonomy" id="1891926"/>
    <lineage>
        <taxon>Bacteria</taxon>
        <taxon>Pseudomonadati</taxon>
        <taxon>Planctomycetota</taxon>
        <taxon>Planctomycetia</taxon>
        <taxon>Planctomycetales</taxon>
        <taxon>Planctomycetaceae</taxon>
        <taxon>Fuerstiella</taxon>
    </lineage>
</organism>
<dbReference type="EMBL" id="CP017641">
    <property type="protein sequence ID" value="APZ93629.1"/>
    <property type="molecule type" value="Genomic_DNA"/>
</dbReference>
<evidence type="ECO:0000313" key="2">
    <source>
        <dbReference type="EMBL" id="APZ93629.1"/>
    </source>
</evidence>